<reference evidence="2 3" key="1">
    <citation type="journal article" date="2019" name="J. Hered.">
        <title>An Improved Genome Assembly for Drosophila navojoa, the Basal Species in the mojavensis Cluster.</title>
        <authorList>
            <person name="Vanderlinde T."/>
            <person name="Dupim E.G."/>
            <person name="Nazario-Yepiz N.O."/>
            <person name="Carvalho A.B."/>
        </authorList>
    </citation>
    <scope>NUCLEOTIDE SEQUENCE [LARGE SCALE GENOMIC DNA]</scope>
    <source>
        <strain evidence="2">Navoj_Jal97</strain>
        <tissue evidence="2">Whole organism</tissue>
    </source>
</reference>
<dbReference type="AlphaFoldDB" id="A0A484BQ49"/>
<comment type="caution">
    <text evidence="2">The sequence shown here is derived from an EMBL/GenBank/DDBJ whole genome shotgun (WGS) entry which is preliminary data.</text>
</comment>
<feature type="compositionally biased region" description="Low complexity" evidence="1">
    <location>
        <begin position="333"/>
        <end position="346"/>
    </location>
</feature>
<keyword evidence="3" id="KW-1185">Reference proteome</keyword>
<feature type="region of interest" description="Disordered" evidence="1">
    <location>
        <begin position="333"/>
        <end position="353"/>
    </location>
</feature>
<dbReference type="Proteomes" id="UP000295192">
    <property type="component" value="Unassembled WGS sequence"/>
</dbReference>
<evidence type="ECO:0000313" key="3">
    <source>
        <dbReference type="Proteomes" id="UP000295192"/>
    </source>
</evidence>
<evidence type="ECO:0000256" key="1">
    <source>
        <dbReference type="SAM" id="MobiDB-lite"/>
    </source>
</evidence>
<dbReference type="OMA" id="FRDGQSK"/>
<feature type="compositionally biased region" description="Basic and acidic residues" evidence="1">
    <location>
        <begin position="202"/>
        <end position="217"/>
    </location>
</feature>
<dbReference type="EMBL" id="LSRL02000017">
    <property type="protein sequence ID" value="TDG50180.1"/>
    <property type="molecule type" value="Genomic_DNA"/>
</dbReference>
<name>A0A484BQ49_DRONA</name>
<protein>
    <submittedName>
        <fullName evidence="2">Uncharacterized protein</fullName>
    </submittedName>
</protein>
<gene>
    <name evidence="2" type="ORF">AWZ03_003396</name>
</gene>
<accession>A0A484BQ49</accession>
<evidence type="ECO:0000313" key="2">
    <source>
        <dbReference type="EMBL" id="TDG50180.1"/>
    </source>
</evidence>
<feature type="region of interest" description="Disordered" evidence="1">
    <location>
        <begin position="202"/>
        <end position="233"/>
    </location>
</feature>
<sequence>MKVLQSSDILSSEIDRAQCQLQPLLLDRSCFVRKLDQLDASQIDKLDWNNLNRDFCDYWSYFASDDKKRQHMLRQIVDQKTNIDRSEKEEKCAAYLLRYISQSKQQPKGERLVSDLPVEKAESTISDEFVKCFRDGQSKANATVKRRRCERTEPAPAPAPYTNYQSEKRAILKQLKMCRNPYEVELLKQKLRRLKELEQRMSEAPERLLKHGKRTSDEAPAGRAPKPLKDKFLPYNTLTEDQLQRKIQLQSQSSFSIQSISSGIDQSKRSKKPPIEREVQLENVEEEESRNDSEIWDILKQHPPLPMQPYMPEMLRKLKTLDLRIYYRQMMRSSNSAASEQQESSNLSICGNW</sequence>
<feature type="region of interest" description="Disordered" evidence="1">
    <location>
        <begin position="258"/>
        <end position="291"/>
    </location>
</feature>
<proteinExistence type="predicted"/>
<organism evidence="2 3">
    <name type="scientific">Drosophila navojoa</name>
    <name type="common">Fruit fly</name>
    <dbReference type="NCBI Taxonomy" id="7232"/>
    <lineage>
        <taxon>Eukaryota</taxon>
        <taxon>Metazoa</taxon>
        <taxon>Ecdysozoa</taxon>
        <taxon>Arthropoda</taxon>
        <taxon>Hexapoda</taxon>
        <taxon>Insecta</taxon>
        <taxon>Pterygota</taxon>
        <taxon>Neoptera</taxon>
        <taxon>Endopterygota</taxon>
        <taxon>Diptera</taxon>
        <taxon>Brachycera</taxon>
        <taxon>Muscomorpha</taxon>
        <taxon>Ephydroidea</taxon>
        <taxon>Drosophilidae</taxon>
        <taxon>Drosophila</taxon>
    </lineage>
</organism>